<keyword evidence="4" id="KW-0227">DNA damage</keyword>
<keyword evidence="3" id="KW-0547">Nucleotide-binding</keyword>
<dbReference type="KEGG" id="mtar:DF168_00605"/>
<dbReference type="InterPro" id="IPR027417">
    <property type="entry name" value="P-loop_NTPase"/>
</dbReference>
<evidence type="ECO:0000256" key="13">
    <source>
        <dbReference type="ARBA" id="ARBA00038058"/>
    </source>
</evidence>
<evidence type="ECO:0000256" key="8">
    <source>
        <dbReference type="ARBA" id="ARBA00023004"/>
    </source>
</evidence>
<evidence type="ECO:0000256" key="6">
    <source>
        <dbReference type="ARBA" id="ARBA00022806"/>
    </source>
</evidence>
<dbReference type="InterPro" id="IPR038726">
    <property type="entry name" value="PDDEXK_AddAB-type"/>
</dbReference>
<dbReference type="AlphaFoldDB" id="A0A2Z4AEP6"/>
<evidence type="ECO:0000256" key="4">
    <source>
        <dbReference type="ARBA" id="ARBA00022763"/>
    </source>
</evidence>
<comment type="similarity">
    <text evidence="13">Belongs to the helicase family. DinG subfamily.</text>
</comment>
<dbReference type="GO" id="GO:0003677">
    <property type="term" value="F:DNA binding"/>
    <property type="evidence" value="ECO:0007669"/>
    <property type="project" value="UniProtKB-KW"/>
</dbReference>
<dbReference type="InterPro" id="IPR045028">
    <property type="entry name" value="DinG/Rad3-like"/>
</dbReference>
<keyword evidence="10" id="KW-0238">DNA-binding</keyword>
<dbReference type="SMART" id="SM00488">
    <property type="entry name" value="DEXDc2"/>
    <property type="match status" value="1"/>
</dbReference>
<dbReference type="PROSITE" id="PS51193">
    <property type="entry name" value="HELICASE_ATP_BIND_2"/>
    <property type="match status" value="1"/>
</dbReference>
<evidence type="ECO:0000256" key="9">
    <source>
        <dbReference type="ARBA" id="ARBA00023014"/>
    </source>
</evidence>
<evidence type="ECO:0000256" key="7">
    <source>
        <dbReference type="ARBA" id="ARBA00022840"/>
    </source>
</evidence>
<protein>
    <recommendedName>
        <fullName evidence="14">Helicase ATP-binding domain-containing protein</fullName>
    </recommendedName>
</protein>
<keyword evidence="12" id="KW-0413">Isomerase</keyword>
<keyword evidence="1" id="KW-0004">4Fe-4S</keyword>
<keyword evidence="11" id="KW-0234">DNA repair</keyword>
<feature type="domain" description="Helicase ATP-binding" evidence="14">
    <location>
        <begin position="189"/>
        <end position="457"/>
    </location>
</feature>
<dbReference type="GO" id="GO:0016818">
    <property type="term" value="F:hydrolase activity, acting on acid anhydrides, in phosphorus-containing anhydrides"/>
    <property type="evidence" value="ECO:0007669"/>
    <property type="project" value="InterPro"/>
</dbReference>
<dbReference type="Pfam" id="PF06733">
    <property type="entry name" value="DEAD_2"/>
    <property type="match status" value="1"/>
</dbReference>
<dbReference type="GO" id="GO:0006281">
    <property type="term" value="P:DNA repair"/>
    <property type="evidence" value="ECO:0007669"/>
    <property type="project" value="UniProtKB-KW"/>
</dbReference>
<dbReference type="InterPro" id="IPR006555">
    <property type="entry name" value="ATP-dep_Helicase_C"/>
</dbReference>
<proteinExistence type="inferred from homology"/>
<keyword evidence="6" id="KW-0347">Helicase</keyword>
<dbReference type="Gene3D" id="3.90.320.10">
    <property type="match status" value="1"/>
</dbReference>
<keyword evidence="5" id="KW-0378">Hydrolase</keyword>
<evidence type="ECO:0000313" key="15">
    <source>
        <dbReference type="EMBL" id="AWT59416.1"/>
    </source>
</evidence>
<evidence type="ECO:0000256" key="11">
    <source>
        <dbReference type="ARBA" id="ARBA00023204"/>
    </source>
</evidence>
<dbReference type="PANTHER" id="PTHR11472">
    <property type="entry name" value="DNA REPAIR DEAD HELICASE RAD3/XP-D SUBFAMILY MEMBER"/>
    <property type="match status" value="1"/>
</dbReference>
<dbReference type="InterPro" id="IPR006554">
    <property type="entry name" value="Helicase-like_DEXD_c2"/>
</dbReference>
<dbReference type="InterPro" id="IPR010614">
    <property type="entry name" value="RAD3-like_helicase_DEAD"/>
</dbReference>
<dbReference type="Pfam" id="PF13307">
    <property type="entry name" value="Helicase_C_2"/>
    <property type="match status" value="1"/>
</dbReference>
<dbReference type="GO" id="GO:0051539">
    <property type="term" value="F:4 iron, 4 sulfur cluster binding"/>
    <property type="evidence" value="ECO:0007669"/>
    <property type="project" value="UniProtKB-KW"/>
</dbReference>
<evidence type="ECO:0000256" key="10">
    <source>
        <dbReference type="ARBA" id="ARBA00023125"/>
    </source>
</evidence>
<dbReference type="PANTHER" id="PTHR11472:SF34">
    <property type="entry name" value="REGULATOR OF TELOMERE ELONGATION HELICASE 1"/>
    <property type="match status" value="1"/>
</dbReference>
<evidence type="ECO:0000256" key="12">
    <source>
        <dbReference type="ARBA" id="ARBA00023235"/>
    </source>
</evidence>
<dbReference type="GO" id="GO:0003678">
    <property type="term" value="F:DNA helicase activity"/>
    <property type="evidence" value="ECO:0007669"/>
    <property type="project" value="InterPro"/>
</dbReference>
<evidence type="ECO:0000259" key="14">
    <source>
        <dbReference type="PROSITE" id="PS51193"/>
    </source>
</evidence>
<keyword evidence="9" id="KW-0411">Iron-sulfur</keyword>
<keyword evidence="2" id="KW-0479">Metal-binding</keyword>
<keyword evidence="8" id="KW-0408">Iron</keyword>
<dbReference type="SUPFAM" id="SSF52540">
    <property type="entry name" value="P-loop containing nucleoside triphosphate hydrolases"/>
    <property type="match status" value="1"/>
</dbReference>
<keyword evidence="7" id="KW-0067">ATP-binding</keyword>
<dbReference type="Proteomes" id="UP000247465">
    <property type="component" value="Chromosome"/>
</dbReference>
<evidence type="ECO:0000256" key="5">
    <source>
        <dbReference type="ARBA" id="ARBA00022801"/>
    </source>
</evidence>
<accession>A0A2Z4AEP6</accession>
<name>A0A2Z4AEP6_9BACT</name>
<organism evidence="15 16">
    <name type="scientific">Candidatus Moanibacter tarae</name>
    <dbReference type="NCBI Taxonomy" id="2200854"/>
    <lineage>
        <taxon>Bacteria</taxon>
        <taxon>Pseudomonadati</taxon>
        <taxon>Verrucomicrobiota</taxon>
        <taxon>Opitutia</taxon>
        <taxon>Puniceicoccales</taxon>
        <taxon>Puniceicoccales incertae sedis</taxon>
        <taxon>Candidatus Moanibacter</taxon>
    </lineage>
</organism>
<sequence>MRIFLNERKVQLSVTEFSEFKIGPSDRITWGMGRRRSKIGQKWHRELQKTAQEEFPETSFEIPIKGDLRYRDWTVSLHGRIDQLVTGKRFSTLREVKTIGSDLPQNDKILLDSYPSYFLQLSVYFLLAQKDPRWESRNLSAELLFVDISSGFIQRVAFNKKSHAIVNHQLENIHWFLNQRWNSHQRLEKLNYRKPFPKLRQGQKETCDRLADLWENPELLIFEAPTGFGKTGLVLERSLDSLRRRTHERVVFVTGKSTGQLQIVRQLEEMLSGRKDLSYLQIRNRIEHRISSPRHTCGDGLTCRENITDRWAAANICPISLFQNGTISLEQIKSLGRETGICPYEITRSLLPFADFIVADYNYLFGPPNQSLLFHIPGFDPASTLLVVDEAHNLPTRVTDSLSHSLSRQAVERSESELKFSNASSNLLRSYSELIYFLNSIQEPGELNTDLQYELVVLIENIIESLQYSPPPVDLLSKNTRDELWHYFEILEFLNDDSLSRLIWSTGLDFIYLSCLGAPLQIANTLERFSKVVLMSATLSPKNYFYGLCQINPEDSTYLQAKAPWRKKSYDVATDLRVNTSYQSRNLYYFTTAATASAMCGESTTPVVLFFSSYQYANSISKLINLKFPHLRIALQPRKGELLDREHFLKKNLSHSDLLLLVIGSSYSESIDLLGGRVSHAMIIGPALPEVNIVQKFRMKALSEIPRNEAFRQVYQIPALIKINQALGRLVRAPGQKVKVLLHCQRFNQDSYRSLLDPVYQSQLTISSDESLNDWIQS</sequence>
<evidence type="ECO:0000256" key="1">
    <source>
        <dbReference type="ARBA" id="ARBA00022485"/>
    </source>
</evidence>
<dbReference type="InterPro" id="IPR014013">
    <property type="entry name" value="Helic_SF1/SF2_ATP-bd_DinG/Rad3"/>
</dbReference>
<dbReference type="Gene3D" id="3.40.50.300">
    <property type="entry name" value="P-loop containing nucleotide triphosphate hydrolases"/>
    <property type="match status" value="2"/>
</dbReference>
<dbReference type="Gene3D" id="1.10.275.30">
    <property type="match status" value="1"/>
</dbReference>
<evidence type="ECO:0000256" key="2">
    <source>
        <dbReference type="ARBA" id="ARBA00022723"/>
    </source>
</evidence>
<dbReference type="GO" id="GO:0005524">
    <property type="term" value="F:ATP binding"/>
    <property type="evidence" value="ECO:0007669"/>
    <property type="project" value="UniProtKB-KW"/>
</dbReference>
<dbReference type="SMART" id="SM00491">
    <property type="entry name" value="HELICc2"/>
    <property type="match status" value="1"/>
</dbReference>
<evidence type="ECO:0000256" key="3">
    <source>
        <dbReference type="ARBA" id="ARBA00022741"/>
    </source>
</evidence>
<dbReference type="Pfam" id="PF12705">
    <property type="entry name" value="PDDEXK_1"/>
    <property type="match status" value="1"/>
</dbReference>
<dbReference type="EMBL" id="CP029803">
    <property type="protein sequence ID" value="AWT59416.1"/>
    <property type="molecule type" value="Genomic_DNA"/>
</dbReference>
<gene>
    <name evidence="15" type="ORF">DF168_00605</name>
</gene>
<evidence type="ECO:0000313" key="16">
    <source>
        <dbReference type="Proteomes" id="UP000247465"/>
    </source>
</evidence>
<dbReference type="InterPro" id="IPR011604">
    <property type="entry name" value="PDDEXK-like_dom_sf"/>
</dbReference>
<dbReference type="GO" id="GO:0046872">
    <property type="term" value="F:metal ion binding"/>
    <property type="evidence" value="ECO:0007669"/>
    <property type="project" value="UniProtKB-KW"/>
</dbReference>
<reference evidence="15 16" key="1">
    <citation type="submission" date="2018-06" db="EMBL/GenBank/DDBJ databases">
        <title>Draft Genome Sequence of a Novel Marine Bacterium Related to the Verrucomicrobia.</title>
        <authorList>
            <person name="Vosseberg J."/>
            <person name="Martijn J."/>
            <person name="Ettema T.J.G."/>
        </authorList>
    </citation>
    <scope>NUCLEOTIDE SEQUENCE [LARGE SCALE GENOMIC DNA]</scope>
    <source>
        <strain evidence="15">TARA_B100001123</strain>
    </source>
</reference>